<protein>
    <submittedName>
        <fullName evidence="1">Uncharacterized protein</fullName>
    </submittedName>
</protein>
<feature type="non-terminal residue" evidence="1">
    <location>
        <position position="42"/>
    </location>
</feature>
<reference evidence="2" key="1">
    <citation type="submission" date="2016-10" db="EMBL/GenBank/DDBJ databases">
        <authorList>
            <person name="Varghese N."/>
            <person name="Submissions S."/>
        </authorList>
    </citation>
    <scope>NUCLEOTIDE SEQUENCE [LARGE SCALE GENOMIC DNA]</scope>
    <source>
        <strain evidence="2">CGMCC 1.6981</strain>
    </source>
</reference>
<sequence>MYPLALDALVDAPAGEGLALGVEENALSGIGCVGVAWAGRDG</sequence>
<dbReference type="Proteomes" id="UP000198693">
    <property type="component" value="Unassembled WGS sequence"/>
</dbReference>
<accession>A0A1I7KM87</accession>
<dbReference type="AlphaFoldDB" id="A0A1I7KM87"/>
<organism evidence="1 2">
    <name type="scientific">Halomonas korlensis</name>
    <dbReference type="NCBI Taxonomy" id="463301"/>
    <lineage>
        <taxon>Bacteria</taxon>
        <taxon>Pseudomonadati</taxon>
        <taxon>Pseudomonadota</taxon>
        <taxon>Gammaproteobacteria</taxon>
        <taxon>Oceanospirillales</taxon>
        <taxon>Halomonadaceae</taxon>
        <taxon>Halomonas</taxon>
    </lineage>
</organism>
<keyword evidence="2" id="KW-1185">Reference proteome</keyword>
<proteinExistence type="predicted"/>
<gene>
    <name evidence="1" type="ORF">SAMN04487955_1271</name>
</gene>
<dbReference type="EMBL" id="FPBP01000027">
    <property type="protein sequence ID" value="SFU98577.1"/>
    <property type="molecule type" value="Genomic_DNA"/>
</dbReference>
<name>A0A1I7KM87_9GAMM</name>
<evidence type="ECO:0000313" key="2">
    <source>
        <dbReference type="Proteomes" id="UP000198693"/>
    </source>
</evidence>
<evidence type="ECO:0000313" key="1">
    <source>
        <dbReference type="EMBL" id="SFU98577.1"/>
    </source>
</evidence>